<dbReference type="WBParaSite" id="HNAJ_0000006801-mRNA-1">
    <property type="protein sequence ID" value="HNAJ_0000006801-mRNA-1"/>
    <property type="gene ID" value="HNAJ_0000006801"/>
</dbReference>
<dbReference type="EMBL" id="UZAE01000016">
    <property type="protein sequence ID" value="VDN95928.1"/>
    <property type="molecule type" value="Genomic_DNA"/>
</dbReference>
<dbReference type="Pfam" id="PF01423">
    <property type="entry name" value="LSM"/>
    <property type="match status" value="1"/>
</dbReference>
<reference evidence="4" key="1">
    <citation type="submission" date="2017-02" db="UniProtKB">
        <authorList>
            <consortium name="WormBaseParasite"/>
        </authorList>
    </citation>
    <scope>IDENTIFICATION</scope>
</reference>
<evidence type="ECO:0000313" key="3">
    <source>
        <dbReference type="Proteomes" id="UP000278807"/>
    </source>
</evidence>
<name>A0A0R3SZX5_RODNA</name>
<dbReference type="Gene3D" id="2.30.30.100">
    <property type="match status" value="1"/>
</dbReference>
<evidence type="ECO:0000313" key="2">
    <source>
        <dbReference type="EMBL" id="VDN95928.1"/>
    </source>
</evidence>
<dbReference type="Proteomes" id="UP000278807">
    <property type="component" value="Unassembled WGS sequence"/>
</dbReference>
<feature type="domain" description="Sm" evidence="1">
    <location>
        <begin position="42"/>
        <end position="82"/>
    </location>
</feature>
<dbReference type="SUPFAM" id="SSF50182">
    <property type="entry name" value="Sm-like ribonucleoproteins"/>
    <property type="match status" value="1"/>
</dbReference>
<evidence type="ECO:0000313" key="4">
    <source>
        <dbReference type="WBParaSite" id="HNAJ_0000006801-mRNA-1"/>
    </source>
</evidence>
<dbReference type="OrthoDB" id="6247852at2759"/>
<gene>
    <name evidence="2" type="ORF">HNAJ_LOCUS69</name>
</gene>
<accession>A0A0R3SZX5</accession>
<sequence length="137" mass="15407">MSWSRGADKRSREAAEKQLAERFLNADKRLKSSLLSIIPATLSNKVVCITLINGTKVTGTLAEIDGFNNITLRDGVRIDPPPRKKTLVPLVGLELIPAAKYFLPRYLTASHSTALQMEFNTNFTFKYLHSHRHKEAK</sequence>
<protein>
    <submittedName>
        <fullName evidence="4">Sm domain-containing protein</fullName>
    </submittedName>
</protein>
<dbReference type="AlphaFoldDB" id="A0A0R3SZX5"/>
<dbReference type="STRING" id="102285.A0A0R3SZX5"/>
<evidence type="ECO:0000259" key="1">
    <source>
        <dbReference type="Pfam" id="PF01423"/>
    </source>
</evidence>
<organism evidence="4">
    <name type="scientific">Rodentolepis nana</name>
    <name type="common">Dwarf tapeworm</name>
    <name type="synonym">Hymenolepis nana</name>
    <dbReference type="NCBI Taxonomy" id="102285"/>
    <lineage>
        <taxon>Eukaryota</taxon>
        <taxon>Metazoa</taxon>
        <taxon>Spiralia</taxon>
        <taxon>Lophotrochozoa</taxon>
        <taxon>Platyhelminthes</taxon>
        <taxon>Cestoda</taxon>
        <taxon>Eucestoda</taxon>
        <taxon>Cyclophyllidea</taxon>
        <taxon>Hymenolepididae</taxon>
        <taxon>Rodentolepis</taxon>
    </lineage>
</organism>
<proteinExistence type="predicted"/>
<keyword evidence="3" id="KW-1185">Reference proteome</keyword>
<reference evidence="2 3" key="2">
    <citation type="submission" date="2018-11" db="EMBL/GenBank/DDBJ databases">
        <authorList>
            <consortium name="Pathogen Informatics"/>
        </authorList>
    </citation>
    <scope>NUCLEOTIDE SEQUENCE [LARGE SCALE GENOMIC DNA]</scope>
</reference>
<dbReference type="InterPro" id="IPR001163">
    <property type="entry name" value="Sm_dom_euk/arc"/>
</dbReference>
<dbReference type="InterPro" id="IPR010920">
    <property type="entry name" value="LSM_dom_sf"/>
</dbReference>